<organism evidence="1 2">
    <name type="scientific">Epibacterium ulvae</name>
    <dbReference type="NCBI Taxonomy" id="1156985"/>
    <lineage>
        <taxon>Bacteria</taxon>
        <taxon>Pseudomonadati</taxon>
        <taxon>Pseudomonadota</taxon>
        <taxon>Alphaproteobacteria</taxon>
        <taxon>Rhodobacterales</taxon>
        <taxon>Roseobacteraceae</taxon>
        <taxon>Epibacterium</taxon>
    </lineage>
</organism>
<accession>A0A1G5PLQ4</accession>
<dbReference type="Proteomes" id="UP000198767">
    <property type="component" value="Unassembled WGS sequence"/>
</dbReference>
<name>A0A1G5PLQ4_9RHOB</name>
<evidence type="ECO:0000313" key="2">
    <source>
        <dbReference type="Proteomes" id="UP000198767"/>
    </source>
</evidence>
<reference evidence="1 2" key="1">
    <citation type="submission" date="2016-10" db="EMBL/GenBank/DDBJ databases">
        <authorList>
            <person name="de Groot N.N."/>
        </authorList>
    </citation>
    <scope>NUCLEOTIDE SEQUENCE [LARGE SCALE GENOMIC DNA]</scope>
    <source>
        <strain evidence="1 2">U95</strain>
    </source>
</reference>
<keyword evidence="2" id="KW-1185">Reference proteome</keyword>
<protein>
    <submittedName>
        <fullName evidence="1">Uncharacterized protein</fullName>
    </submittedName>
</protein>
<sequence>MTLLISTTVSTIKTSAAPTVSCPGTAGFIRADLGGFFCTIGFHPSPAPIIFLVQAFSARLCSLMRAKKKEADRNCDGEEHQFKHVMGLLFGQKKVEV</sequence>
<dbReference type="STRING" id="1156985.SAMN04488118_101278"/>
<dbReference type="EMBL" id="FMWG01000001">
    <property type="protein sequence ID" value="SCZ50402.1"/>
    <property type="molecule type" value="Genomic_DNA"/>
</dbReference>
<gene>
    <name evidence="1" type="ORF">SAMN04488118_101278</name>
</gene>
<dbReference type="RefSeq" id="WP_090215062.1">
    <property type="nucleotide sequence ID" value="NZ_FMWG01000001.1"/>
</dbReference>
<proteinExistence type="predicted"/>
<dbReference type="AlphaFoldDB" id="A0A1G5PLQ4"/>
<evidence type="ECO:0000313" key="1">
    <source>
        <dbReference type="EMBL" id="SCZ50402.1"/>
    </source>
</evidence>